<feature type="compositionally biased region" description="Basic and acidic residues" evidence="5">
    <location>
        <begin position="267"/>
        <end position="276"/>
    </location>
</feature>
<dbReference type="PANTHER" id="PTHR16201">
    <property type="entry name" value="SEVEN TRANSMEMBRANE PROTEIN 1-RELATED"/>
    <property type="match status" value="1"/>
</dbReference>
<evidence type="ECO:0000256" key="1">
    <source>
        <dbReference type="ARBA" id="ARBA00004141"/>
    </source>
</evidence>
<keyword evidence="8" id="KW-1185">Reference proteome</keyword>
<feature type="compositionally biased region" description="Basic and acidic residues" evidence="5">
    <location>
        <begin position="219"/>
        <end position="256"/>
    </location>
</feature>
<keyword evidence="3 6" id="KW-1133">Transmembrane helix</keyword>
<protein>
    <recommendedName>
        <fullName evidence="9">PQ loop repeat-domain-containing protein</fullName>
    </recommendedName>
</protein>
<name>A0A1X2HE78_SYNRA</name>
<dbReference type="OMA" id="WRIRYRK"/>
<feature type="transmembrane region" description="Helical" evidence="6">
    <location>
        <begin position="129"/>
        <end position="151"/>
    </location>
</feature>
<feature type="transmembrane region" description="Helical" evidence="6">
    <location>
        <begin position="35"/>
        <end position="55"/>
    </location>
</feature>
<evidence type="ECO:0000256" key="2">
    <source>
        <dbReference type="ARBA" id="ARBA00022692"/>
    </source>
</evidence>
<sequence length="276" mass="30960">MIAEQVCAYLGLVLWSFQLAPQVWKSYRRKSTEGVSAFTMIIWAFSGCTLGAYNIGLGVAIPLWVQPQLFTFIAYMCLVQEWHYTNGLSTFKTLMSFIAVVLASGAFEVGYLYGFWAAQDHGNENAVRFFGVFPVVTIIVGFVPQFWTIFVKRKIEGVSYLFLFMDCCGSIFSSVSLGLRSEVDALTIVNYTSIAVLDVGVYLASTLLPRFFDAYKQDRQNHDEETSSEDMQSHTEGEVPAMEKKQSQVEKTRLEETPPASQVGKGTDIEHNLHTI</sequence>
<dbReference type="Pfam" id="PF04193">
    <property type="entry name" value="PQ-loop"/>
    <property type="match status" value="2"/>
</dbReference>
<evidence type="ECO:0008006" key="9">
    <source>
        <dbReference type="Google" id="ProtNLM"/>
    </source>
</evidence>
<dbReference type="EMBL" id="MCGN01000004">
    <property type="protein sequence ID" value="ORY97202.1"/>
    <property type="molecule type" value="Genomic_DNA"/>
</dbReference>
<dbReference type="GO" id="GO:0016020">
    <property type="term" value="C:membrane"/>
    <property type="evidence" value="ECO:0007669"/>
    <property type="project" value="UniProtKB-SubCell"/>
</dbReference>
<reference evidence="7 8" key="1">
    <citation type="submission" date="2016-07" db="EMBL/GenBank/DDBJ databases">
        <title>Pervasive Adenine N6-methylation of Active Genes in Fungi.</title>
        <authorList>
            <consortium name="DOE Joint Genome Institute"/>
            <person name="Mondo S.J."/>
            <person name="Dannebaum R.O."/>
            <person name="Kuo R.C."/>
            <person name="Labutti K."/>
            <person name="Haridas S."/>
            <person name="Kuo A."/>
            <person name="Salamov A."/>
            <person name="Ahrendt S.R."/>
            <person name="Lipzen A."/>
            <person name="Sullivan W."/>
            <person name="Andreopoulos W.B."/>
            <person name="Clum A."/>
            <person name="Lindquist E."/>
            <person name="Daum C."/>
            <person name="Ramamoorthy G.K."/>
            <person name="Gryganskyi A."/>
            <person name="Culley D."/>
            <person name="Magnuson J.K."/>
            <person name="James T.Y."/>
            <person name="O'Malley M.A."/>
            <person name="Stajich J.E."/>
            <person name="Spatafora J.W."/>
            <person name="Visel A."/>
            <person name="Grigoriev I.V."/>
        </authorList>
    </citation>
    <scope>NUCLEOTIDE SEQUENCE [LARGE SCALE GENOMIC DNA]</scope>
    <source>
        <strain evidence="7 8">NRRL 2496</strain>
    </source>
</reference>
<accession>A0A1X2HE78</accession>
<proteinExistence type="predicted"/>
<feature type="transmembrane region" description="Helical" evidence="6">
    <location>
        <begin position="158"/>
        <end position="179"/>
    </location>
</feature>
<dbReference type="PANTHER" id="PTHR16201:SF37">
    <property type="entry name" value="PQ-LOOP REPEAT-CONTAINING PROTEIN"/>
    <property type="match status" value="1"/>
</dbReference>
<dbReference type="FunCoup" id="A0A1X2HE78">
    <property type="interactions" value="4"/>
</dbReference>
<dbReference type="AlphaFoldDB" id="A0A1X2HE78"/>
<evidence type="ECO:0000313" key="8">
    <source>
        <dbReference type="Proteomes" id="UP000242180"/>
    </source>
</evidence>
<dbReference type="Proteomes" id="UP000242180">
    <property type="component" value="Unassembled WGS sequence"/>
</dbReference>
<evidence type="ECO:0000313" key="7">
    <source>
        <dbReference type="EMBL" id="ORY97202.1"/>
    </source>
</evidence>
<evidence type="ECO:0000256" key="6">
    <source>
        <dbReference type="SAM" id="Phobius"/>
    </source>
</evidence>
<dbReference type="OrthoDB" id="407617at2759"/>
<keyword evidence="4 6" id="KW-0472">Membrane</keyword>
<dbReference type="InParanoid" id="A0A1X2HE78"/>
<evidence type="ECO:0000256" key="3">
    <source>
        <dbReference type="ARBA" id="ARBA00022989"/>
    </source>
</evidence>
<keyword evidence="2 6" id="KW-0812">Transmembrane</keyword>
<feature type="region of interest" description="Disordered" evidence="5">
    <location>
        <begin position="219"/>
        <end position="276"/>
    </location>
</feature>
<evidence type="ECO:0000256" key="5">
    <source>
        <dbReference type="SAM" id="MobiDB-lite"/>
    </source>
</evidence>
<gene>
    <name evidence="7" type="ORF">BCR43DRAFT_472236</name>
</gene>
<comment type="subcellular location">
    <subcellularLocation>
        <location evidence="1">Membrane</location>
        <topology evidence="1">Multi-pass membrane protein</topology>
    </subcellularLocation>
</comment>
<feature type="transmembrane region" description="Helical" evidence="6">
    <location>
        <begin position="94"/>
        <end position="117"/>
    </location>
</feature>
<dbReference type="SMART" id="SM00679">
    <property type="entry name" value="CTNS"/>
    <property type="match status" value="2"/>
</dbReference>
<dbReference type="InterPro" id="IPR051415">
    <property type="entry name" value="LAAT-1"/>
</dbReference>
<dbReference type="Gene3D" id="1.20.1280.290">
    <property type="match status" value="2"/>
</dbReference>
<dbReference type="InterPro" id="IPR006603">
    <property type="entry name" value="PQ-loop_rpt"/>
</dbReference>
<organism evidence="7 8">
    <name type="scientific">Syncephalastrum racemosum</name>
    <name type="common">Filamentous fungus</name>
    <dbReference type="NCBI Taxonomy" id="13706"/>
    <lineage>
        <taxon>Eukaryota</taxon>
        <taxon>Fungi</taxon>
        <taxon>Fungi incertae sedis</taxon>
        <taxon>Mucoromycota</taxon>
        <taxon>Mucoromycotina</taxon>
        <taxon>Mucoromycetes</taxon>
        <taxon>Mucorales</taxon>
        <taxon>Syncephalastraceae</taxon>
        <taxon>Syncephalastrum</taxon>
    </lineage>
</organism>
<evidence type="ECO:0000256" key="4">
    <source>
        <dbReference type="ARBA" id="ARBA00023136"/>
    </source>
</evidence>
<comment type="caution">
    <text evidence="7">The sequence shown here is derived from an EMBL/GenBank/DDBJ whole genome shotgun (WGS) entry which is preliminary data.</text>
</comment>
<feature type="transmembrane region" description="Helical" evidence="6">
    <location>
        <begin position="191"/>
        <end position="212"/>
    </location>
</feature>